<dbReference type="InterPro" id="IPR037133">
    <property type="entry name" value="THP_succinylTrfase_N_sf"/>
</dbReference>
<evidence type="ECO:0000313" key="3">
    <source>
        <dbReference type="EMBL" id="CUX76504.1"/>
    </source>
</evidence>
<dbReference type="InterPro" id="IPR011004">
    <property type="entry name" value="Trimer_LpxA-like_sf"/>
</dbReference>
<dbReference type="Gene3D" id="1.10.166.10">
    <property type="entry name" value="Tetrahydrodipicolinate-N-succinyltransferase, N-terminal domain"/>
    <property type="match status" value="1"/>
</dbReference>
<sequence length="274" mass="29354">MPYAEHELAGVVESVWDRREELCSVHRSREALEVLRSVISLLGKGRLRVCSRESGRWVVHGWIKRAILLYFMSEASCTIRCGDLTYRDKVPPKLALANRVQPAFRCVPPCMVRSGAFVATSAVLMPSFINIGAFVDEGTMVDAWSTIGSCAQIGRNVHISGGVGIGGVLEPIGSRPVIVEDGCFVGARSEVAEGVLVGEGSVLAMGLHLGSSTKVYDREGDSVSYGSIPPRSVVVPGGIIRNARYALNCAVVVKRVDGRTASKVSLNEALRSLG</sequence>
<dbReference type="Pfam" id="PF14602">
    <property type="entry name" value="Hexapep_2"/>
    <property type="match status" value="1"/>
</dbReference>
<evidence type="ECO:0000313" key="4">
    <source>
        <dbReference type="Proteomes" id="UP000075244"/>
    </source>
</evidence>
<dbReference type="EMBL" id="LN998830">
    <property type="protein sequence ID" value="CUX76504.1"/>
    <property type="molecule type" value="Genomic_DNA"/>
</dbReference>
<dbReference type="Pfam" id="PF14805">
    <property type="entry name" value="THDPS_N_2"/>
    <property type="match status" value="1"/>
</dbReference>
<dbReference type="InterPro" id="IPR023180">
    <property type="entry name" value="THP_succinylTrfase_dom1"/>
</dbReference>
<protein>
    <submittedName>
        <fullName evidence="3">2,3,4,5-tetrahydropyridine-2,6-dicarboxylate N-succinyltransferase</fullName>
        <ecNumber evidence="3">2.3.1.117</ecNumber>
    </submittedName>
</protein>
<dbReference type="InterPro" id="IPR001451">
    <property type="entry name" value="Hexapep"/>
</dbReference>
<dbReference type="Proteomes" id="UP000075244">
    <property type="component" value="Chromosome I"/>
</dbReference>
<dbReference type="NCBIfam" id="NF008808">
    <property type="entry name" value="PRK11830.1"/>
    <property type="match status" value="1"/>
</dbReference>
<reference evidence="4" key="1">
    <citation type="submission" date="2016-01" db="EMBL/GenBank/DDBJ databases">
        <authorList>
            <person name="Husnik F."/>
        </authorList>
    </citation>
    <scope>NUCLEOTIDE SEQUENCE [LARGE SCALE GENOMIC DNA]</scope>
</reference>
<keyword evidence="4" id="KW-1185">Reference proteome</keyword>
<gene>
    <name evidence="3" type="primary">dapD</name>
    <name evidence="3" type="ORF">PLON_TP00087</name>
</gene>
<dbReference type="AlphaFoldDB" id="A0A143WMU8"/>
<organism evidence="3 4">
    <name type="scientific">Tremblaya princeps</name>
    <dbReference type="NCBI Taxonomy" id="189385"/>
    <lineage>
        <taxon>Bacteria</taxon>
        <taxon>Pseudomonadati</taxon>
        <taxon>Pseudomonadota</taxon>
        <taxon>Betaproteobacteria</taxon>
        <taxon>Candidatus Tremblayella</taxon>
    </lineage>
</organism>
<feature type="domain" description="Tetrahydrodipicolinate-N-succinyltransferase chain A" evidence="2">
    <location>
        <begin position="8"/>
        <end position="71"/>
    </location>
</feature>
<dbReference type="CDD" id="cd03350">
    <property type="entry name" value="LbH_THP_succinylT"/>
    <property type="match status" value="1"/>
</dbReference>
<evidence type="ECO:0000259" key="2">
    <source>
        <dbReference type="Pfam" id="PF14805"/>
    </source>
</evidence>
<accession>A0A143WMU8</accession>
<dbReference type="SUPFAM" id="SSF51161">
    <property type="entry name" value="Trimeric LpxA-like enzymes"/>
    <property type="match status" value="1"/>
</dbReference>
<dbReference type="EC" id="2.3.1.117" evidence="3"/>
<keyword evidence="3" id="KW-0808">Transferase</keyword>
<comment type="similarity">
    <text evidence="1">Belongs to the transferase hexapeptide repeat family.</text>
</comment>
<evidence type="ECO:0000256" key="1">
    <source>
        <dbReference type="ARBA" id="ARBA00007274"/>
    </source>
</evidence>
<dbReference type="Gene3D" id="2.160.10.10">
    <property type="entry name" value="Hexapeptide repeat proteins"/>
    <property type="match status" value="1"/>
</dbReference>
<proteinExistence type="inferred from homology"/>
<dbReference type="PATRIC" id="fig|189385.5.peg.112"/>
<keyword evidence="3" id="KW-0012">Acyltransferase</keyword>
<name>A0A143WMU8_TREPR</name>
<dbReference type="GO" id="GO:0008666">
    <property type="term" value="F:2,3,4,5-tetrahydropyridine-2,6-dicarboxylate N-succinyltransferase activity"/>
    <property type="evidence" value="ECO:0007669"/>
    <property type="project" value="UniProtKB-EC"/>
</dbReference>